<reference evidence="8" key="1">
    <citation type="submission" date="2020-03" db="EMBL/GenBank/DDBJ databases">
        <title>A mixture of massive structural variations and highly conserved coding sequences in Ustilaginoidea virens genome.</title>
        <authorList>
            <person name="Zhang K."/>
            <person name="Zhao Z."/>
            <person name="Zhang Z."/>
            <person name="Li Y."/>
            <person name="Hsiang T."/>
            <person name="Sun W."/>
        </authorList>
    </citation>
    <scope>NUCLEOTIDE SEQUENCE</scope>
    <source>
        <strain evidence="8">UV-8b</strain>
    </source>
</reference>
<evidence type="ECO:0000313" key="9">
    <source>
        <dbReference type="Proteomes" id="UP000027002"/>
    </source>
</evidence>
<dbReference type="GO" id="GO:0005886">
    <property type="term" value="C:plasma membrane"/>
    <property type="evidence" value="ECO:0007669"/>
    <property type="project" value="TreeGrafter"/>
</dbReference>
<dbReference type="PANTHER" id="PTHR23502:SF29">
    <property type="entry name" value="TRANSPORTER, PUTATIVE (AFU_ORTHOLOGUE AFUA_6G06680)-RELATED"/>
    <property type="match status" value="1"/>
</dbReference>
<feature type="transmembrane region" description="Helical" evidence="6">
    <location>
        <begin position="137"/>
        <end position="153"/>
    </location>
</feature>
<evidence type="ECO:0000256" key="1">
    <source>
        <dbReference type="ARBA" id="ARBA00004141"/>
    </source>
</evidence>
<keyword evidence="9" id="KW-1185">Reference proteome</keyword>
<feature type="transmembrane region" description="Helical" evidence="6">
    <location>
        <begin position="476"/>
        <end position="501"/>
    </location>
</feature>
<dbReference type="AlphaFoldDB" id="A0A8E5MFT7"/>
<evidence type="ECO:0000256" key="2">
    <source>
        <dbReference type="ARBA" id="ARBA00022692"/>
    </source>
</evidence>
<dbReference type="InterPro" id="IPR011701">
    <property type="entry name" value="MFS"/>
</dbReference>
<dbReference type="InterPro" id="IPR036259">
    <property type="entry name" value="MFS_trans_sf"/>
</dbReference>
<dbReference type="GeneID" id="66062861"/>
<gene>
    <name evidence="8" type="ORF">UV8b_02083</name>
</gene>
<dbReference type="PROSITE" id="PS50850">
    <property type="entry name" value="MFS"/>
    <property type="match status" value="1"/>
</dbReference>
<dbReference type="OrthoDB" id="2585655at2759"/>
<proteinExistence type="predicted"/>
<feature type="transmembrane region" description="Helical" evidence="6">
    <location>
        <begin position="246"/>
        <end position="265"/>
    </location>
</feature>
<feature type="region of interest" description="Disordered" evidence="5">
    <location>
        <begin position="287"/>
        <end position="308"/>
    </location>
</feature>
<dbReference type="Gene3D" id="1.20.1250.20">
    <property type="entry name" value="MFS general substrate transporter like domains"/>
    <property type="match status" value="1"/>
</dbReference>
<accession>A0A8E5MFT7</accession>
<feature type="transmembrane region" description="Helical" evidence="6">
    <location>
        <begin position="403"/>
        <end position="424"/>
    </location>
</feature>
<name>A0A8E5MFT7_USTVR</name>
<protein>
    <recommendedName>
        <fullName evidence="7">Major facilitator superfamily (MFS) profile domain-containing protein</fullName>
    </recommendedName>
</protein>
<dbReference type="GO" id="GO:0022857">
    <property type="term" value="F:transmembrane transporter activity"/>
    <property type="evidence" value="ECO:0007669"/>
    <property type="project" value="InterPro"/>
</dbReference>
<evidence type="ECO:0000256" key="6">
    <source>
        <dbReference type="SAM" id="Phobius"/>
    </source>
</evidence>
<dbReference type="KEGG" id="uvi:66062861"/>
<dbReference type="EMBL" id="CP072754">
    <property type="protein sequence ID" value="QUC17842.1"/>
    <property type="molecule type" value="Genomic_DNA"/>
</dbReference>
<dbReference type="SUPFAM" id="SSF103473">
    <property type="entry name" value="MFS general substrate transporter"/>
    <property type="match status" value="1"/>
</dbReference>
<dbReference type="PANTHER" id="PTHR23502">
    <property type="entry name" value="MAJOR FACILITATOR SUPERFAMILY"/>
    <property type="match status" value="1"/>
</dbReference>
<evidence type="ECO:0000259" key="7">
    <source>
        <dbReference type="PROSITE" id="PS50850"/>
    </source>
</evidence>
<feature type="transmembrane region" description="Helical" evidence="6">
    <location>
        <begin position="217"/>
        <end position="234"/>
    </location>
</feature>
<feature type="transmembrane region" description="Helical" evidence="6">
    <location>
        <begin position="70"/>
        <end position="100"/>
    </location>
</feature>
<evidence type="ECO:0000256" key="4">
    <source>
        <dbReference type="ARBA" id="ARBA00023136"/>
    </source>
</evidence>
<comment type="subcellular location">
    <subcellularLocation>
        <location evidence="1">Membrane</location>
        <topology evidence="1">Multi-pass membrane protein</topology>
    </subcellularLocation>
</comment>
<feature type="domain" description="Major facilitator superfamily (MFS) profile" evidence="7">
    <location>
        <begin position="71"/>
        <end position="566"/>
    </location>
</feature>
<feature type="transmembrane region" description="Helical" evidence="6">
    <location>
        <begin position="513"/>
        <end position="532"/>
    </location>
</feature>
<dbReference type="RefSeq" id="XP_042995515.1">
    <property type="nucleotide sequence ID" value="XM_043139581.1"/>
</dbReference>
<dbReference type="Pfam" id="PF07690">
    <property type="entry name" value="MFS_1"/>
    <property type="match status" value="1"/>
</dbReference>
<feature type="transmembrane region" description="Helical" evidence="6">
    <location>
        <begin position="544"/>
        <end position="564"/>
    </location>
</feature>
<sequence>MGLGILEATGQERVPGTTRYFDDPNRSQEADGECKHLKCDRSRKIPIILVPQPSDDPNDPLNWPLWKRDLVTFTLSFAAILATALGPILAANTLVVSVWFTSDLTKTAALTGYYLLGTGCAAMFFVPSGRIWGKRHLFLIGLVLVIFSSIWGGKSGDFDRAKALGEATGPSPTQKAHYNSFAAARAFQGIGTAPFESLLNAAVGELYCVHQRGIRMAFSNLAVFGGAFLTPVVVGKMTQTIGWQWSFYLVAILSAVTFPAVFLFCPETAYRRDAKLNLDGGAAAEEEKPASVSTMAPASSPQASPTSSSGFVLIPPSSAMQPIGDANTPKKTFIQSLSLFDGRKTHERYWVLILRPFPLLLNPAFVWGCLIQGAMIGWTIFIGVIIAVIFIGPPYFWGEEKTGYTYTAPVLGAVAGFVVSGFLADGIAKFLTKRNKGIYEPEFRLVLVIPMAIAAGVGLYGFGVTSDRLQTGQYSYIVPLIFFAFEVGGMVIGTVASSLYIVDAYRDLTIEGFTLMIIFKNIFSFILTLYAYDWIIAAGFQKVFLVISTLQMGICLLTVPLYIYGKRIRAYFARNDLLALTHLR</sequence>
<evidence type="ECO:0000313" key="8">
    <source>
        <dbReference type="EMBL" id="QUC17842.1"/>
    </source>
</evidence>
<organism evidence="8 9">
    <name type="scientific">Ustilaginoidea virens</name>
    <name type="common">Rice false smut fungus</name>
    <name type="synonym">Villosiclava virens</name>
    <dbReference type="NCBI Taxonomy" id="1159556"/>
    <lineage>
        <taxon>Eukaryota</taxon>
        <taxon>Fungi</taxon>
        <taxon>Dikarya</taxon>
        <taxon>Ascomycota</taxon>
        <taxon>Pezizomycotina</taxon>
        <taxon>Sordariomycetes</taxon>
        <taxon>Hypocreomycetidae</taxon>
        <taxon>Hypocreales</taxon>
        <taxon>Clavicipitaceae</taxon>
        <taxon>Ustilaginoidea</taxon>
    </lineage>
</organism>
<feature type="transmembrane region" description="Helical" evidence="6">
    <location>
        <begin position="364"/>
        <end position="391"/>
    </location>
</feature>
<feature type="transmembrane region" description="Helical" evidence="6">
    <location>
        <begin position="445"/>
        <end position="464"/>
    </location>
</feature>
<keyword evidence="3 6" id="KW-1133">Transmembrane helix</keyword>
<feature type="transmembrane region" description="Helical" evidence="6">
    <location>
        <begin position="112"/>
        <end position="131"/>
    </location>
</feature>
<evidence type="ECO:0000256" key="5">
    <source>
        <dbReference type="SAM" id="MobiDB-lite"/>
    </source>
</evidence>
<dbReference type="Proteomes" id="UP000027002">
    <property type="component" value="Chromosome 2"/>
</dbReference>
<dbReference type="InterPro" id="IPR020846">
    <property type="entry name" value="MFS_dom"/>
</dbReference>
<keyword evidence="2 6" id="KW-0812">Transmembrane</keyword>
<evidence type="ECO:0000256" key="3">
    <source>
        <dbReference type="ARBA" id="ARBA00022989"/>
    </source>
</evidence>
<feature type="compositionally biased region" description="Low complexity" evidence="5">
    <location>
        <begin position="293"/>
        <end position="308"/>
    </location>
</feature>
<keyword evidence="4 6" id="KW-0472">Membrane</keyword>